<dbReference type="VEuPathDB" id="VectorBase:ASIC014251"/>
<protein>
    <submittedName>
        <fullName evidence="2 3">Uncharacterized protein</fullName>
    </submittedName>
</protein>
<evidence type="ECO:0000313" key="4">
    <source>
        <dbReference type="Proteomes" id="UP000030765"/>
    </source>
</evidence>
<dbReference type="Proteomes" id="UP000030765">
    <property type="component" value="Unassembled WGS sequence"/>
</dbReference>
<dbReference type="EMBL" id="ATLV01021293">
    <property type="status" value="NOT_ANNOTATED_CDS"/>
    <property type="molecule type" value="Genomic_DNA"/>
</dbReference>
<dbReference type="EMBL" id="KE525316">
    <property type="protein sequence ID" value="KFB46268.1"/>
    <property type="molecule type" value="Genomic_DNA"/>
</dbReference>
<evidence type="ECO:0000256" key="1">
    <source>
        <dbReference type="SAM" id="MobiDB-lite"/>
    </source>
</evidence>
<dbReference type="VEuPathDB" id="VectorBase:ASIS007698"/>
<feature type="region of interest" description="Disordered" evidence="1">
    <location>
        <begin position="1"/>
        <end position="76"/>
    </location>
</feature>
<reference evidence="2 4" key="1">
    <citation type="journal article" date="2014" name="BMC Genomics">
        <title>Genome sequence of Anopheles sinensis provides insight into genetics basis of mosquito competence for malaria parasites.</title>
        <authorList>
            <person name="Zhou D."/>
            <person name="Zhang D."/>
            <person name="Ding G."/>
            <person name="Shi L."/>
            <person name="Hou Q."/>
            <person name="Ye Y."/>
            <person name="Xu Y."/>
            <person name="Zhou H."/>
            <person name="Xiong C."/>
            <person name="Li S."/>
            <person name="Yu J."/>
            <person name="Hong S."/>
            <person name="Yu X."/>
            <person name="Zou P."/>
            <person name="Chen C."/>
            <person name="Chang X."/>
            <person name="Wang W."/>
            <person name="Lv Y."/>
            <person name="Sun Y."/>
            <person name="Ma L."/>
            <person name="Shen B."/>
            <person name="Zhu C."/>
        </authorList>
    </citation>
    <scope>NUCLEOTIDE SEQUENCE [LARGE SCALE GENOMIC DNA]</scope>
</reference>
<evidence type="ECO:0000313" key="3">
    <source>
        <dbReference type="EnsemblMetazoa" id="ASIC014251-PA"/>
    </source>
</evidence>
<organism evidence="2">
    <name type="scientific">Anopheles sinensis</name>
    <name type="common">Mosquito</name>
    <dbReference type="NCBI Taxonomy" id="74873"/>
    <lineage>
        <taxon>Eukaryota</taxon>
        <taxon>Metazoa</taxon>
        <taxon>Ecdysozoa</taxon>
        <taxon>Arthropoda</taxon>
        <taxon>Hexapoda</taxon>
        <taxon>Insecta</taxon>
        <taxon>Pterygota</taxon>
        <taxon>Neoptera</taxon>
        <taxon>Endopterygota</taxon>
        <taxon>Diptera</taxon>
        <taxon>Nematocera</taxon>
        <taxon>Culicoidea</taxon>
        <taxon>Culicidae</taxon>
        <taxon>Anophelinae</taxon>
        <taxon>Anopheles</taxon>
    </lineage>
</organism>
<reference evidence="3" key="2">
    <citation type="submission" date="2020-05" db="UniProtKB">
        <authorList>
            <consortium name="EnsemblMetazoa"/>
        </authorList>
    </citation>
    <scope>IDENTIFICATION</scope>
</reference>
<gene>
    <name evidence="2" type="ORF">ZHAS_00014251</name>
</gene>
<dbReference type="EnsemblMetazoa" id="ASIC014251-RA">
    <property type="protein sequence ID" value="ASIC014251-PA"/>
    <property type="gene ID" value="ASIC014251"/>
</dbReference>
<sequence length="166" mass="17373">MSNRVRAREPPARTQSSSTVPRTMPGTGFSSSTSHSSRSSGAPIALATSITSSNKGTSMRSGHIPQSGRAAKQQRPAARSVVSRHFVFNHHSVCIPIVLLLIIFCGDFARLSGVDVGDASGGVLADELTTVPPEETWTTSSNENVGTGEAAPFAELSVCLHPLMDA</sequence>
<dbReference type="AlphaFoldDB" id="A0A084W7S4"/>
<proteinExistence type="predicted"/>
<feature type="compositionally biased region" description="Low complexity" evidence="1">
    <location>
        <begin position="30"/>
        <end position="40"/>
    </location>
</feature>
<feature type="compositionally biased region" description="Basic and acidic residues" evidence="1">
    <location>
        <begin position="1"/>
        <end position="11"/>
    </location>
</feature>
<accession>A0A084W7S4</accession>
<feature type="compositionally biased region" description="Polar residues" evidence="1">
    <location>
        <begin position="48"/>
        <end position="60"/>
    </location>
</feature>
<name>A0A084W7S4_ANOSI</name>
<evidence type="ECO:0000313" key="2">
    <source>
        <dbReference type="EMBL" id="KFB46268.1"/>
    </source>
</evidence>
<keyword evidence="4" id="KW-1185">Reference proteome</keyword>